<dbReference type="PANTHER" id="PTHR45011:SF1">
    <property type="entry name" value="DAP3-BINDING CELL DEATH ENHANCER 1"/>
    <property type="match status" value="1"/>
</dbReference>
<feature type="signal peptide" evidence="2">
    <location>
        <begin position="1"/>
        <end position="16"/>
    </location>
</feature>
<dbReference type="InterPro" id="IPR011990">
    <property type="entry name" value="TPR-like_helical_dom_sf"/>
</dbReference>
<dbReference type="SMART" id="SM00671">
    <property type="entry name" value="SEL1"/>
    <property type="match status" value="1"/>
</dbReference>
<dbReference type="AlphaFoldDB" id="A0A3L8R9W6"/>
<keyword evidence="2" id="KW-0732">Signal</keyword>
<gene>
    <name evidence="3" type="ORF">DV515_00016962</name>
</gene>
<protein>
    <submittedName>
        <fullName evidence="3">Uncharacterized protein</fullName>
    </submittedName>
</protein>
<reference evidence="3 4" key="1">
    <citation type="journal article" date="2018" name="Proc. R. Soc. B">
        <title>A non-coding region near Follistatin controls head colour polymorphism in the Gouldian finch.</title>
        <authorList>
            <person name="Toomey M.B."/>
            <person name="Marques C.I."/>
            <person name="Andrade P."/>
            <person name="Araujo P.M."/>
            <person name="Sabatino S."/>
            <person name="Gazda M.A."/>
            <person name="Afonso S."/>
            <person name="Lopes R.J."/>
            <person name="Corbo J.C."/>
            <person name="Carneiro M."/>
        </authorList>
    </citation>
    <scope>NUCLEOTIDE SEQUENCE [LARGE SCALE GENOMIC DNA]</scope>
    <source>
        <strain evidence="3">Red01</strain>
        <tissue evidence="3">Muscle</tissue>
    </source>
</reference>
<organism evidence="3 4">
    <name type="scientific">Chloebia gouldiae</name>
    <name type="common">Gouldian finch</name>
    <name type="synonym">Erythrura gouldiae</name>
    <dbReference type="NCBI Taxonomy" id="44316"/>
    <lineage>
        <taxon>Eukaryota</taxon>
        <taxon>Metazoa</taxon>
        <taxon>Chordata</taxon>
        <taxon>Craniata</taxon>
        <taxon>Vertebrata</taxon>
        <taxon>Euteleostomi</taxon>
        <taxon>Archelosauria</taxon>
        <taxon>Archosauria</taxon>
        <taxon>Dinosauria</taxon>
        <taxon>Saurischia</taxon>
        <taxon>Theropoda</taxon>
        <taxon>Coelurosauria</taxon>
        <taxon>Aves</taxon>
        <taxon>Neognathae</taxon>
        <taxon>Neoaves</taxon>
        <taxon>Telluraves</taxon>
        <taxon>Australaves</taxon>
        <taxon>Passeriformes</taxon>
        <taxon>Passeroidea</taxon>
        <taxon>Passeridae</taxon>
        <taxon>Chloebia</taxon>
    </lineage>
</organism>
<proteinExistence type="predicted"/>
<feature type="chain" id="PRO_5018265019" evidence="2">
    <location>
        <begin position="17"/>
        <end position="146"/>
    </location>
</feature>
<dbReference type="Gene3D" id="1.25.40.10">
    <property type="entry name" value="Tetratricopeptide repeat domain"/>
    <property type="match status" value="1"/>
</dbReference>
<dbReference type="PANTHER" id="PTHR45011">
    <property type="entry name" value="DAP3-BINDING CELL DEATH ENHANCER 1"/>
    <property type="match status" value="1"/>
</dbReference>
<comment type="caution">
    <text evidence="3">The sequence shown here is derived from an EMBL/GenBank/DDBJ whole genome shotgun (WGS) entry which is preliminary data.</text>
</comment>
<evidence type="ECO:0000313" key="3">
    <source>
        <dbReference type="EMBL" id="RLV76451.1"/>
    </source>
</evidence>
<dbReference type="InterPro" id="IPR052748">
    <property type="entry name" value="ISR_Activator"/>
</dbReference>
<name>A0A3L8R9W6_CHLGU</name>
<evidence type="ECO:0000256" key="2">
    <source>
        <dbReference type="SAM" id="SignalP"/>
    </source>
</evidence>
<keyword evidence="1" id="KW-0472">Membrane</keyword>
<dbReference type="EMBL" id="QUSF01000622">
    <property type="protein sequence ID" value="RLV76451.1"/>
    <property type="molecule type" value="Genomic_DNA"/>
</dbReference>
<dbReference type="Pfam" id="PF08238">
    <property type="entry name" value="Sel1"/>
    <property type="match status" value="1"/>
</dbReference>
<evidence type="ECO:0000256" key="1">
    <source>
        <dbReference type="SAM" id="Phobius"/>
    </source>
</evidence>
<keyword evidence="1" id="KW-1133">Transmembrane helix</keyword>
<dbReference type="SUPFAM" id="SSF81901">
    <property type="entry name" value="HCP-like"/>
    <property type="match status" value="1"/>
</dbReference>
<evidence type="ECO:0000313" key="4">
    <source>
        <dbReference type="Proteomes" id="UP000276834"/>
    </source>
</evidence>
<dbReference type="OrthoDB" id="2384430at2759"/>
<dbReference type="InterPro" id="IPR006597">
    <property type="entry name" value="Sel1-like"/>
</dbReference>
<dbReference type="Proteomes" id="UP000276834">
    <property type="component" value="Unassembled WGS sequence"/>
</dbReference>
<keyword evidence="4" id="KW-1185">Reference proteome</keyword>
<sequence length="146" mass="16170">MRLFLLALSLFSSVHHDCSSLSQLAAVITAGLLLLYILLCYEDFHFHVAHVYACLGYPNAQHILGQRYLQGAGVEKNEDMAMHWFRQAAGQGHPHSSFNLAVGTLRNMTVALEEGEVEKLLSVAAAHGLLEAQQLLENIFKSRNLP</sequence>
<accession>A0A3L8R9W6</accession>
<keyword evidence="1" id="KW-0812">Transmembrane</keyword>
<dbReference type="STRING" id="44316.ENSEGOP00005004216"/>
<feature type="transmembrane region" description="Helical" evidence="1">
    <location>
        <begin position="24"/>
        <end position="41"/>
    </location>
</feature>